<organism evidence="1 2">
    <name type="scientific">Alistipes finegoldii</name>
    <dbReference type="NCBI Taxonomy" id="214856"/>
    <lineage>
        <taxon>Bacteria</taxon>
        <taxon>Pseudomonadati</taxon>
        <taxon>Bacteroidota</taxon>
        <taxon>Bacteroidia</taxon>
        <taxon>Bacteroidales</taxon>
        <taxon>Rikenellaceae</taxon>
        <taxon>Alistipes</taxon>
    </lineage>
</organism>
<protein>
    <recommendedName>
        <fullName evidence="3">SHOCT domain-containing protein</fullName>
    </recommendedName>
</protein>
<dbReference type="RefSeq" id="WP_244075908.1">
    <property type="nucleotide sequence ID" value="NZ_AP025581.1"/>
</dbReference>
<accession>A0AA37KLT1</accession>
<dbReference type="Proteomes" id="UP001055105">
    <property type="component" value="Unassembled WGS sequence"/>
</dbReference>
<evidence type="ECO:0000313" key="2">
    <source>
        <dbReference type="Proteomes" id="UP001055105"/>
    </source>
</evidence>
<dbReference type="EMBL" id="BQOL01000001">
    <property type="protein sequence ID" value="GKI17329.1"/>
    <property type="molecule type" value="Genomic_DNA"/>
</dbReference>
<sequence>MIYVVFIVFAVIVIFIININNTKSKEDANKQYFSESIKSYENFNPTYIKYGLDSEYIFAIDEHAKMLLYHRVNTEPVFLRYEDIIDAELLVEGKVVSKLSSVGIGSAIGSFGVEYGIGAIKDKAKIDALGVNILVNNITMPRLLVVCYSGYTISSSGITAITFNQVLDDANCILDRLKIIVARHQIYQQKELSPEFKSSTVDQILKLVQLKELKVITEEEFQVEKRKVLKNS</sequence>
<proteinExistence type="predicted"/>
<evidence type="ECO:0000313" key="1">
    <source>
        <dbReference type="EMBL" id="GKI17329.1"/>
    </source>
</evidence>
<gene>
    <name evidence="1" type="ORF">CE91St16_02370</name>
</gene>
<evidence type="ECO:0008006" key="3">
    <source>
        <dbReference type="Google" id="ProtNLM"/>
    </source>
</evidence>
<dbReference type="AlphaFoldDB" id="A0AA37KLT1"/>
<comment type="caution">
    <text evidence="1">The sequence shown here is derived from an EMBL/GenBank/DDBJ whole genome shotgun (WGS) entry which is preliminary data.</text>
</comment>
<reference evidence="1" key="1">
    <citation type="submission" date="2022-01" db="EMBL/GenBank/DDBJ databases">
        <title>Novel bile acid biosynthetic pathways are enriched in the microbiome of centenarians.</title>
        <authorList>
            <person name="Sato Y."/>
            <person name="Atarashi K."/>
            <person name="Plichta R.D."/>
            <person name="Arai Y."/>
            <person name="Sasajima S."/>
            <person name="Kearney M.S."/>
            <person name="Suda W."/>
            <person name="Takeshita K."/>
            <person name="Sasaki T."/>
            <person name="Okamoto S."/>
            <person name="Skelly N.A."/>
            <person name="Okamura Y."/>
            <person name="Vlamakis H."/>
            <person name="Li Y."/>
            <person name="Tanoue T."/>
            <person name="Takei H."/>
            <person name="Nittono H."/>
            <person name="Narushima S."/>
            <person name="Irie J."/>
            <person name="Itoh H."/>
            <person name="Moriya K."/>
            <person name="Sugiura Y."/>
            <person name="Suematsu M."/>
            <person name="Moritoki N."/>
            <person name="Shibata S."/>
            <person name="Littman R.D."/>
            <person name="Fischbach A.M."/>
            <person name="Uwamino Y."/>
            <person name="Inoue T."/>
            <person name="Honda A."/>
            <person name="Hattori M."/>
            <person name="Murai T."/>
            <person name="Xavier J.R."/>
            <person name="Hirose N."/>
            <person name="Honda K."/>
        </authorList>
    </citation>
    <scope>NUCLEOTIDE SEQUENCE</scope>
    <source>
        <strain evidence="1">CE91-St16</strain>
    </source>
</reference>
<name>A0AA37KLT1_9BACT</name>